<accession>A0ABN1M9M1</accession>
<keyword evidence="4" id="KW-0326">Glycosidase</keyword>
<dbReference type="EMBL" id="BAAACP010000020">
    <property type="protein sequence ID" value="GAA0865987.1"/>
    <property type="molecule type" value="Genomic_DNA"/>
</dbReference>
<dbReference type="InterPro" id="IPR033907">
    <property type="entry name" value="Endolysin_autolysin"/>
</dbReference>
<reference evidence="6 7" key="1">
    <citation type="journal article" date="2019" name="Int. J. Syst. Evol. Microbiol.">
        <title>The Global Catalogue of Microorganisms (GCM) 10K type strain sequencing project: providing services to taxonomists for standard genome sequencing and annotation.</title>
        <authorList>
            <consortium name="The Broad Institute Genomics Platform"/>
            <consortium name="The Broad Institute Genome Sequencing Center for Infectious Disease"/>
            <person name="Wu L."/>
            <person name="Ma J."/>
        </authorList>
    </citation>
    <scope>NUCLEOTIDE SEQUENCE [LARGE SCALE GENOMIC DNA]</scope>
    <source>
        <strain evidence="6 7">JCM 6486</strain>
    </source>
</reference>
<dbReference type="Pfam" id="PF00959">
    <property type="entry name" value="Phage_lysozyme"/>
    <property type="match status" value="1"/>
</dbReference>
<dbReference type="InterPro" id="IPR023346">
    <property type="entry name" value="Lysozyme-like_dom_sf"/>
</dbReference>
<dbReference type="SUPFAM" id="SSF53955">
    <property type="entry name" value="Lysozyme-like"/>
    <property type="match status" value="1"/>
</dbReference>
<dbReference type="EC" id="3.2.1.17" evidence="4"/>
<dbReference type="Pfam" id="PF06605">
    <property type="entry name" value="Prophage_tail"/>
    <property type="match status" value="1"/>
</dbReference>
<evidence type="ECO:0000313" key="7">
    <source>
        <dbReference type="Proteomes" id="UP001400965"/>
    </source>
</evidence>
<evidence type="ECO:0000313" key="6">
    <source>
        <dbReference type="EMBL" id="GAA0865987.1"/>
    </source>
</evidence>
<keyword evidence="7" id="KW-1185">Reference proteome</keyword>
<evidence type="ECO:0000256" key="2">
    <source>
        <dbReference type="ARBA" id="ARBA00022638"/>
    </source>
</evidence>
<keyword evidence="4" id="KW-0378">Hydrolase</keyword>
<dbReference type="RefSeq" id="WP_346046659.1">
    <property type="nucleotide sequence ID" value="NZ_BAAACP010000020.1"/>
</dbReference>
<dbReference type="InterPro" id="IPR010572">
    <property type="entry name" value="Tail_dom"/>
</dbReference>
<evidence type="ECO:0000256" key="3">
    <source>
        <dbReference type="ARBA" id="ARBA00023200"/>
    </source>
</evidence>
<keyword evidence="3" id="KW-1035">Host cytoplasm</keyword>
<keyword evidence="1 4" id="KW-0929">Antimicrobial</keyword>
<feature type="domain" description="Tail spike" evidence="5">
    <location>
        <begin position="90"/>
        <end position="343"/>
    </location>
</feature>
<comment type="similarity">
    <text evidence="4">Belongs to the glycosyl hydrolase 24 family.</text>
</comment>
<evidence type="ECO:0000259" key="5">
    <source>
        <dbReference type="Pfam" id="PF06605"/>
    </source>
</evidence>
<name>A0ABN1M9M1_9FIRM</name>
<evidence type="ECO:0000256" key="4">
    <source>
        <dbReference type="RuleBase" id="RU003788"/>
    </source>
</evidence>
<dbReference type="InterPro" id="IPR023347">
    <property type="entry name" value="Lysozyme_dom_sf"/>
</dbReference>
<proteinExistence type="inferred from homology"/>
<comment type="catalytic activity">
    <reaction evidence="4">
        <text>Hydrolysis of (1-&gt;4)-beta-linkages between N-acetylmuramic acid and N-acetyl-D-glucosamine residues in a peptidoglycan and between N-acetyl-D-glucosamine residues in chitodextrins.</text>
        <dbReference type="EC" id="3.2.1.17"/>
    </reaction>
</comment>
<sequence length="844" mass="94235">MQCYKASNSSFDKNGDIKLQPINAVLRMELNGICEIEFEHNFDKEGRWKKIEKLGVIKCPVCYSKNKQLFRIYDISKGMFSLKVKARHIFFDLIRHVILDSRAVNCNGQKALDIILKGTKFKGHSNIDLNTTAYFVSTNAIAAITGDSDNTFLNRWGGEISLDNFDIYINDKIGKLHNKKVKYSNNMLDLNLDENTDNIVTRVYPKASDGIMLPEKYIDSPNINKYPLIFEDYLEMNDLKLKNENSKDDDNSFETKEALFKAMRKRVQEYFDKGIDKPKLSGNVDIALLENTEEYKEFKNLVNISVGDILPVEHLDLGVNISTRCVGLEWDMITNKYNSITLGELYTGYFDKQDITREKLDNILNENGSVRAETLQGIVNAFTTKFKAQREIAEKQHVRAMLFEDLNPQSPTYGAMCLGSMGFEIANKRTKDGKDWAWSTFGSGQGFVADHIVAGVLSTILIQNLDGSLQIDLSGKDGALFKNFGKDAVRIHNNSIDLFNWQKNGDFIGSLTALTRVEDGKGNPDKPLIGLIHDIDSALSIGYFTKEGESKSCIECDKYNILKNKIGKALRIFEDIDFNNNNLYRAVIKSLNDKNFINVTDDQLSISFNNKYYLVLSDKGITLGQEGASLVISDGKIFLEGSIFDKNGNSIGGSEGGEIGGGRASANIIYYIKGIEGFAPNVYRDSVGVKTLGYGMTGSELNGVSTPMSEDSATKHLTNNLNSSYYSKVLSVLKSKGVTNFKQREVDAFTSFAYNLGVGAFAKSELLSKYVKGERGESIHKEFREYVHAGGKVSDGLVRRREEEWKIFSGSSEKIHGYNCPPEIAIIGGRGVVTSNNGYGAKPY</sequence>
<dbReference type="InterPro" id="IPR007119">
    <property type="entry name" value="Phage_tail_spike_N"/>
</dbReference>
<comment type="caution">
    <text evidence="6">The sequence shown here is derived from an EMBL/GenBank/DDBJ whole genome shotgun (WGS) entry which is preliminary data.</text>
</comment>
<keyword evidence="2 4" id="KW-0081">Bacteriolytic enzyme</keyword>
<dbReference type="PANTHER" id="PTHR38107:SF3">
    <property type="entry name" value="LYSOZYME RRRD-RELATED"/>
    <property type="match status" value="1"/>
</dbReference>
<dbReference type="NCBIfam" id="TIGR01665">
    <property type="entry name" value="put_anti_recept"/>
    <property type="match status" value="1"/>
</dbReference>
<protein>
    <recommendedName>
        <fullName evidence="4">Lysozyme</fullName>
        <ecNumber evidence="4">3.2.1.17</ecNumber>
    </recommendedName>
</protein>
<dbReference type="CDD" id="cd00737">
    <property type="entry name" value="lyz_endolysin_autolysin"/>
    <property type="match status" value="1"/>
</dbReference>
<evidence type="ECO:0000256" key="1">
    <source>
        <dbReference type="ARBA" id="ARBA00022529"/>
    </source>
</evidence>
<organism evidence="6 7">
    <name type="scientific">Paraclostridium tenue</name>
    <dbReference type="NCBI Taxonomy" id="1737"/>
    <lineage>
        <taxon>Bacteria</taxon>
        <taxon>Bacillati</taxon>
        <taxon>Bacillota</taxon>
        <taxon>Clostridia</taxon>
        <taxon>Peptostreptococcales</taxon>
        <taxon>Peptostreptococcaceae</taxon>
        <taxon>Paraclostridium</taxon>
    </lineage>
</organism>
<dbReference type="PANTHER" id="PTHR38107">
    <property type="match status" value="1"/>
</dbReference>
<dbReference type="InterPro" id="IPR051018">
    <property type="entry name" value="Bacteriophage_GH24"/>
</dbReference>
<dbReference type="Proteomes" id="UP001400965">
    <property type="component" value="Unassembled WGS sequence"/>
</dbReference>
<dbReference type="Gene3D" id="1.10.530.40">
    <property type="match status" value="1"/>
</dbReference>
<dbReference type="InterPro" id="IPR002196">
    <property type="entry name" value="Glyco_hydro_24"/>
</dbReference>
<gene>
    <name evidence="6" type="ORF">GCM10008917_25670</name>
</gene>